<sequence length="637" mass="74057">MQSYSTAINNNVNTIWLLDISSNSQNILDALEQIPSSINHIKTFENIIGCEQFIRSLSDDDCIVFIADVPLGQQIIPRIHQLQQVLAIYIYSTEIQSNESWFRQFRKFRGICSQLNQLATSIPSRYRRRPRRETDDLFSFDILSTDDNQEKSTAELDGHFIHSQLLIEALQKMKSTSTAIEEFIRFCQDQKDIKDQNCYLKLIHEFQNEYSSDKSVWWYTRDSFVYRMLNKALRVQNIDVLFVFRFFLRDIAQQLKENQWSSPGYVYRGQSLSKYELKRLQQSVGKLVSINSLLSTTRYRDVAEVYVGNTDGLEKVLFIIYVNPLIDGIKPFADITFLSDFPQEGEILFILGSIFQIESVQIGEYRVWLIELKLCSDHDEALKTIFNYLRRESSRCELDLLALGNLLHDMGKFEDSKNYYNRCLKLLPPNDHVWKPYCYYLLGLVATENGDDKCALDLLSKSLNIRRQTLKSSDPSIADTLTAIARVHYNSCNFGQALQLYREALAIFQQAFGDDDLTSAMTYTNIGVVCKEQKLYFDALNYHEKAREIRLKNLPPGHFRFGTSWNNMGEVYQRLGEYGTALKYYKRALEIYKRSLPPEHIEIAIVLVNKGSIKEEKVDLRTALPFYKQALNICLRM</sequence>
<organism evidence="5 6">
    <name type="scientific">Rotaria socialis</name>
    <dbReference type="NCBI Taxonomy" id="392032"/>
    <lineage>
        <taxon>Eukaryota</taxon>
        <taxon>Metazoa</taxon>
        <taxon>Spiralia</taxon>
        <taxon>Gnathifera</taxon>
        <taxon>Rotifera</taxon>
        <taxon>Eurotatoria</taxon>
        <taxon>Bdelloidea</taxon>
        <taxon>Philodinida</taxon>
        <taxon>Philodinidae</taxon>
        <taxon>Rotaria</taxon>
    </lineage>
</organism>
<reference evidence="5" key="1">
    <citation type="submission" date="2021-02" db="EMBL/GenBank/DDBJ databases">
        <authorList>
            <person name="Nowell W R."/>
        </authorList>
    </citation>
    <scope>NUCLEOTIDE SEQUENCE</scope>
</reference>
<accession>A0A821HXM8</accession>
<dbReference type="AlphaFoldDB" id="A0A821HXM8"/>
<evidence type="ECO:0000313" key="6">
    <source>
        <dbReference type="Proteomes" id="UP000663838"/>
    </source>
</evidence>
<dbReference type="PANTHER" id="PTHR45641">
    <property type="entry name" value="TETRATRICOPEPTIDE REPEAT PROTEIN (AFU_ORTHOLOGUE AFUA_6G03870)"/>
    <property type="match status" value="1"/>
</dbReference>
<keyword evidence="1" id="KW-0677">Repeat</keyword>
<evidence type="ECO:0000256" key="2">
    <source>
        <dbReference type="ARBA" id="ARBA00022803"/>
    </source>
</evidence>
<dbReference type="Gene3D" id="3.90.176.10">
    <property type="entry name" value="Toxin ADP-ribosyltransferase, Chain A, domain 1"/>
    <property type="match status" value="1"/>
</dbReference>
<dbReference type="PROSITE" id="PS50005">
    <property type="entry name" value="TPR"/>
    <property type="match status" value="2"/>
</dbReference>
<feature type="repeat" description="TPR" evidence="3">
    <location>
        <begin position="562"/>
        <end position="595"/>
    </location>
</feature>
<gene>
    <name evidence="4" type="ORF">KIK155_LOCUS5348</name>
    <name evidence="5" type="ORF">TOA249_LOCUS16484</name>
</gene>
<dbReference type="PROSITE" id="PS50293">
    <property type="entry name" value="TPR_REGION"/>
    <property type="match status" value="1"/>
</dbReference>
<dbReference type="Proteomes" id="UP000663838">
    <property type="component" value="Unassembled WGS sequence"/>
</dbReference>
<dbReference type="EMBL" id="CAJNYV010000603">
    <property type="protein sequence ID" value="CAF3370515.1"/>
    <property type="molecule type" value="Genomic_DNA"/>
</dbReference>
<proteinExistence type="predicted"/>
<protein>
    <submittedName>
        <fullName evidence="5">Uncharacterized protein</fullName>
    </submittedName>
</protein>
<dbReference type="SUPFAM" id="SSF48452">
    <property type="entry name" value="TPR-like"/>
    <property type="match status" value="2"/>
</dbReference>
<dbReference type="InterPro" id="IPR019734">
    <property type="entry name" value="TPR_rpt"/>
</dbReference>
<name>A0A821HXM8_9BILA</name>
<evidence type="ECO:0000256" key="3">
    <source>
        <dbReference type="PROSITE-ProRule" id="PRU00339"/>
    </source>
</evidence>
<feature type="repeat" description="TPR" evidence="3">
    <location>
        <begin position="397"/>
        <end position="430"/>
    </location>
</feature>
<evidence type="ECO:0000313" key="5">
    <source>
        <dbReference type="EMBL" id="CAF4691534.1"/>
    </source>
</evidence>
<dbReference type="Pfam" id="PF13424">
    <property type="entry name" value="TPR_12"/>
    <property type="match status" value="2"/>
</dbReference>
<dbReference type="PANTHER" id="PTHR45641:SF19">
    <property type="entry name" value="NEPHROCYSTIN-3"/>
    <property type="match status" value="1"/>
</dbReference>
<dbReference type="Gene3D" id="1.25.40.10">
    <property type="entry name" value="Tetratricopeptide repeat domain"/>
    <property type="match status" value="2"/>
</dbReference>
<dbReference type="EMBL" id="CAJOBS010001127">
    <property type="protein sequence ID" value="CAF4691534.1"/>
    <property type="molecule type" value="Genomic_DNA"/>
</dbReference>
<dbReference type="SMART" id="SM00028">
    <property type="entry name" value="TPR"/>
    <property type="match status" value="6"/>
</dbReference>
<keyword evidence="2 3" id="KW-0802">TPR repeat</keyword>
<dbReference type="PROSITE" id="PS51996">
    <property type="entry name" value="TR_MART"/>
    <property type="match status" value="1"/>
</dbReference>
<dbReference type="Proteomes" id="UP000663865">
    <property type="component" value="Unassembled WGS sequence"/>
</dbReference>
<dbReference type="Pfam" id="PF13181">
    <property type="entry name" value="TPR_8"/>
    <property type="match status" value="1"/>
</dbReference>
<evidence type="ECO:0000313" key="4">
    <source>
        <dbReference type="EMBL" id="CAF3370515.1"/>
    </source>
</evidence>
<evidence type="ECO:0000256" key="1">
    <source>
        <dbReference type="ARBA" id="ARBA00022737"/>
    </source>
</evidence>
<comment type="caution">
    <text evidence="5">The sequence shown here is derived from an EMBL/GenBank/DDBJ whole genome shotgun (WGS) entry which is preliminary data.</text>
</comment>
<dbReference type="SUPFAM" id="SSF56399">
    <property type="entry name" value="ADP-ribosylation"/>
    <property type="match status" value="1"/>
</dbReference>
<dbReference type="InterPro" id="IPR011990">
    <property type="entry name" value="TPR-like_helical_dom_sf"/>
</dbReference>